<dbReference type="SMART" id="SM00320">
    <property type="entry name" value="WD40"/>
    <property type="match status" value="13"/>
</dbReference>
<keyword evidence="2" id="KW-0677">Repeat</keyword>
<dbReference type="InterPro" id="IPR015943">
    <property type="entry name" value="WD40/YVTN_repeat-like_dom_sf"/>
</dbReference>
<dbReference type="Pfam" id="PF00400">
    <property type="entry name" value="WD40"/>
    <property type="match status" value="12"/>
</dbReference>
<feature type="repeat" description="WD" evidence="3">
    <location>
        <begin position="1026"/>
        <end position="1067"/>
    </location>
</feature>
<name>A0A7S4BPZ1_CHRCT</name>
<dbReference type="InterPro" id="IPR019775">
    <property type="entry name" value="WD40_repeat_CS"/>
</dbReference>
<gene>
    <name evidence="4" type="ORF">PCAR00345_LOCUS25638</name>
</gene>
<feature type="repeat" description="WD" evidence="3">
    <location>
        <begin position="984"/>
        <end position="1015"/>
    </location>
</feature>
<dbReference type="PANTHER" id="PTHR19879">
    <property type="entry name" value="TRANSCRIPTION INITIATION FACTOR TFIID"/>
    <property type="match status" value="1"/>
</dbReference>
<protein>
    <submittedName>
        <fullName evidence="4">Uncharacterized protein</fullName>
    </submittedName>
</protein>
<feature type="repeat" description="WD" evidence="3">
    <location>
        <begin position="900"/>
        <end position="941"/>
    </location>
</feature>
<dbReference type="PROSITE" id="PS50294">
    <property type="entry name" value="WD_REPEATS_REGION"/>
    <property type="match status" value="11"/>
</dbReference>
<feature type="repeat" description="WD" evidence="3">
    <location>
        <begin position="691"/>
        <end position="732"/>
    </location>
</feature>
<reference evidence="4" key="1">
    <citation type="submission" date="2021-01" db="EMBL/GenBank/DDBJ databases">
        <authorList>
            <person name="Corre E."/>
            <person name="Pelletier E."/>
            <person name="Niang G."/>
            <person name="Scheremetjew M."/>
            <person name="Finn R."/>
            <person name="Kale V."/>
            <person name="Holt S."/>
            <person name="Cochrane G."/>
            <person name="Meng A."/>
            <person name="Brown T."/>
            <person name="Cohen L."/>
        </authorList>
    </citation>
    <scope>NUCLEOTIDE SEQUENCE</scope>
    <source>
        <strain evidence="4">CCMP645</strain>
    </source>
</reference>
<evidence type="ECO:0000256" key="3">
    <source>
        <dbReference type="PROSITE-ProRule" id="PRU00221"/>
    </source>
</evidence>
<sequence length="1188" mass="127504">MQDVNRPTSPAEYCAKHRTSLEKALGDAISVACMAQGTNPLHSIAINLLHPSYRPLRSNQSQPKIQDNDDQDTGPAYEAFGAVLAAAIDTLVSPLLTQIVSEFGPKGLSPARRALRLGQVINSLWKRVRAELNRALKHADIVREAGEEIVNELKLPAAVVVASGHALESAVAWRPPAADAQMQPVLKELRSLQAEAETRLRAREAAKPQLDAMMHLSSKQLLPHYAARVARLSVDNWEECVMTLPAIVDDLRPKFEKVYTSTGEGLVRKERGYAEFNAVEEQSCRNLTAHKPAQACTSLSALVENSVRADPVFDRLMRGVCAAAEMRVDESHAAPGGIAWEKGPIKKMGRCVEKLCLDPAQRSALNAADAAALDASSMLDTVRGMFVCNTMTHVYLVLKALVELYGKAGTALSEARLVRCKNRFANPSSGGWMDCLINVEVALSETDRFVCEVQLVHRQLLMVRAELGAHHAYGTYRAALELLESAGHELLGETEAQRKRWVLQQVLAVCVDAHGESMQAAATAQLVSRQRWGLSRDMRKQVRCTWPRLNHLELGGLGVAQILAFKHDSLAAEILRGVFSVSLCTRSVFDSAVERGLLRREQLQGCALLASEHQLNGACVSPDGMHAVVGTQGNGALVLRFNDGALVRQLAHASPVGCVHVSGDGQHVLTGADDALVRVWRIADGEMVRALEGHTGAVSSVHSSGGGAVVVSASYDKSARLWQRADGAPLHTLIGHASMVMSACIGADGVYVATASYDKTAAVWRVADGGRERVLKGHSGAVLSVCMTPDNELVITASSDKSVCAWRLSDGTLVRTFDGHSGSVNSVCLAENASQLLTASDDHTIRLWRLADGALLRTHDQHNSQVACACICPGGPLALTASRRSLRASLLLTRDALRTLRGHTKGVLSVCVSPEGTRVVTASSDKTARVWRLEDGALELVLSGHADDVTCACVSPDGNFVLTASVDTLCAIWLLKDGSFQRKLQGHTGALRSVALTPDGVHVVTASDDKTVRVWLMACGTQLRVLEGHTDRVSSAVVSPDGLHVVTASWDGSAAVWGFADGTLLRVLKGHAAKVWSANVSPDGLYIVTASFDKTACVWRLSDGSLQRVFREHTDAVYSACVSPDGLLVVSTSADKTARVWDLADASQRRVIKNHADLLWSACFSPDGMHVVTASRDGTACIEAATEA</sequence>
<evidence type="ECO:0000256" key="1">
    <source>
        <dbReference type="ARBA" id="ARBA00022574"/>
    </source>
</evidence>
<accession>A0A7S4BPZ1</accession>
<evidence type="ECO:0000313" key="4">
    <source>
        <dbReference type="EMBL" id="CAE0773026.1"/>
    </source>
</evidence>
<feature type="repeat" description="WD" evidence="3">
    <location>
        <begin position="1068"/>
        <end position="1109"/>
    </location>
</feature>
<dbReference type="InterPro" id="IPR020472">
    <property type="entry name" value="WD40_PAC1"/>
</dbReference>
<feature type="repeat" description="WD" evidence="3">
    <location>
        <begin position="733"/>
        <end position="774"/>
    </location>
</feature>
<feature type="repeat" description="WD" evidence="3">
    <location>
        <begin position="942"/>
        <end position="983"/>
    </location>
</feature>
<dbReference type="InterPro" id="IPR001680">
    <property type="entry name" value="WD40_rpt"/>
</dbReference>
<keyword evidence="1 3" id="KW-0853">WD repeat</keyword>
<feature type="repeat" description="WD" evidence="3">
    <location>
        <begin position="649"/>
        <end position="690"/>
    </location>
</feature>
<feature type="repeat" description="WD" evidence="3">
    <location>
        <begin position="775"/>
        <end position="816"/>
    </location>
</feature>
<dbReference type="Gene3D" id="2.130.10.10">
    <property type="entry name" value="YVTN repeat-like/Quinoprotein amine dehydrogenase"/>
    <property type="match status" value="4"/>
</dbReference>
<dbReference type="PANTHER" id="PTHR19879:SF9">
    <property type="entry name" value="TRANSCRIPTION INITIATION FACTOR TFIID SUBUNIT 5"/>
    <property type="match status" value="1"/>
</dbReference>
<feature type="repeat" description="WD" evidence="3">
    <location>
        <begin position="1110"/>
        <end position="1151"/>
    </location>
</feature>
<dbReference type="InterPro" id="IPR036322">
    <property type="entry name" value="WD40_repeat_dom_sf"/>
</dbReference>
<dbReference type="PROSITE" id="PS00678">
    <property type="entry name" value="WD_REPEATS_1"/>
    <property type="match status" value="1"/>
</dbReference>
<organism evidence="4">
    <name type="scientific">Chrysotila carterae</name>
    <name type="common">Marine alga</name>
    <name type="synonym">Syracosphaera carterae</name>
    <dbReference type="NCBI Taxonomy" id="13221"/>
    <lineage>
        <taxon>Eukaryota</taxon>
        <taxon>Haptista</taxon>
        <taxon>Haptophyta</taxon>
        <taxon>Prymnesiophyceae</taxon>
        <taxon>Isochrysidales</taxon>
        <taxon>Isochrysidaceae</taxon>
        <taxon>Chrysotila</taxon>
    </lineage>
</organism>
<dbReference type="AlphaFoldDB" id="A0A7S4BPZ1"/>
<dbReference type="PROSITE" id="PS50082">
    <property type="entry name" value="WD_REPEATS_2"/>
    <property type="match status" value="11"/>
</dbReference>
<dbReference type="CDD" id="cd00200">
    <property type="entry name" value="WD40"/>
    <property type="match status" value="2"/>
</dbReference>
<dbReference type="EMBL" id="HBIZ01040150">
    <property type="protein sequence ID" value="CAE0773026.1"/>
    <property type="molecule type" value="Transcribed_RNA"/>
</dbReference>
<feature type="repeat" description="WD" evidence="3">
    <location>
        <begin position="817"/>
        <end position="858"/>
    </location>
</feature>
<evidence type="ECO:0000256" key="2">
    <source>
        <dbReference type="ARBA" id="ARBA00022737"/>
    </source>
</evidence>
<proteinExistence type="predicted"/>
<dbReference type="PRINTS" id="PR00320">
    <property type="entry name" value="GPROTEINBRPT"/>
</dbReference>
<dbReference type="SUPFAM" id="SSF50978">
    <property type="entry name" value="WD40 repeat-like"/>
    <property type="match status" value="2"/>
</dbReference>